<keyword evidence="2" id="KW-1185">Reference proteome</keyword>
<dbReference type="AlphaFoldDB" id="A0AAD7GL11"/>
<dbReference type="EMBL" id="JARKIB010000703">
    <property type="protein sequence ID" value="KAJ7694020.1"/>
    <property type="molecule type" value="Genomic_DNA"/>
</dbReference>
<accession>A0AAD7GL11</accession>
<organism evidence="1 2">
    <name type="scientific">Mycena metata</name>
    <dbReference type="NCBI Taxonomy" id="1033252"/>
    <lineage>
        <taxon>Eukaryota</taxon>
        <taxon>Fungi</taxon>
        <taxon>Dikarya</taxon>
        <taxon>Basidiomycota</taxon>
        <taxon>Agaricomycotina</taxon>
        <taxon>Agaricomycetes</taxon>
        <taxon>Agaricomycetidae</taxon>
        <taxon>Agaricales</taxon>
        <taxon>Marasmiineae</taxon>
        <taxon>Mycenaceae</taxon>
        <taxon>Mycena</taxon>
    </lineage>
</organism>
<proteinExistence type="predicted"/>
<comment type="caution">
    <text evidence="1">The sequence shown here is derived from an EMBL/GenBank/DDBJ whole genome shotgun (WGS) entry which is preliminary data.</text>
</comment>
<reference evidence="1" key="1">
    <citation type="submission" date="2023-03" db="EMBL/GenBank/DDBJ databases">
        <title>Massive genome expansion in bonnet fungi (Mycena s.s.) driven by repeated elements and novel gene families across ecological guilds.</title>
        <authorList>
            <consortium name="Lawrence Berkeley National Laboratory"/>
            <person name="Harder C.B."/>
            <person name="Miyauchi S."/>
            <person name="Viragh M."/>
            <person name="Kuo A."/>
            <person name="Thoen E."/>
            <person name="Andreopoulos B."/>
            <person name="Lu D."/>
            <person name="Skrede I."/>
            <person name="Drula E."/>
            <person name="Henrissat B."/>
            <person name="Morin E."/>
            <person name="Kohler A."/>
            <person name="Barry K."/>
            <person name="LaButti K."/>
            <person name="Morin E."/>
            <person name="Salamov A."/>
            <person name="Lipzen A."/>
            <person name="Mereny Z."/>
            <person name="Hegedus B."/>
            <person name="Baldrian P."/>
            <person name="Stursova M."/>
            <person name="Weitz H."/>
            <person name="Taylor A."/>
            <person name="Grigoriev I.V."/>
            <person name="Nagy L.G."/>
            <person name="Martin F."/>
            <person name="Kauserud H."/>
        </authorList>
    </citation>
    <scope>NUCLEOTIDE SEQUENCE</scope>
    <source>
        <strain evidence="1">CBHHK182m</strain>
    </source>
</reference>
<evidence type="ECO:0000313" key="2">
    <source>
        <dbReference type="Proteomes" id="UP001215598"/>
    </source>
</evidence>
<dbReference type="Proteomes" id="UP001215598">
    <property type="component" value="Unassembled WGS sequence"/>
</dbReference>
<gene>
    <name evidence="1" type="ORF">B0H16DRAFT_894593</name>
</gene>
<protein>
    <submittedName>
        <fullName evidence="1">Uncharacterized protein</fullName>
    </submittedName>
</protein>
<evidence type="ECO:0000313" key="1">
    <source>
        <dbReference type="EMBL" id="KAJ7694020.1"/>
    </source>
</evidence>
<name>A0AAD7GL11_9AGAR</name>
<sequence length="248" mass="27928">MLQREGHLSEDVITNSYQELVQHVASRPEWKSALFDELPTCIAVLSDLSAMWRLPTRSMQLARSDFISVLQNIWAPSFPQLDGQQQQIQFTTAGQQCTALCLVALFNVWEGYDAAKLSLEQFLQLVRCTVSTALLTWDWILSPLEGDFEPAFTSRLCSALAQATANARHSTEVGVPGGRDAGASQVEIHPARRRAELLETLAHKLEIEFNRPDRGRDTLLRDRVILRDELEAEIKAWEESLGHGEEED</sequence>